<dbReference type="PATRIC" id="fig|1300345.3.peg.1996"/>
<dbReference type="GO" id="GO:0015344">
    <property type="term" value="F:siderophore uptake transmembrane transporter activity"/>
    <property type="evidence" value="ECO:0007669"/>
    <property type="project" value="TreeGrafter"/>
</dbReference>
<dbReference type="RefSeq" id="WP_036169283.1">
    <property type="nucleotide sequence ID" value="NZ_JRKJ01000016.1"/>
</dbReference>
<evidence type="ECO:0000313" key="11">
    <source>
        <dbReference type="EMBL" id="KGQ18788.1"/>
    </source>
</evidence>
<feature type="domain" description="TonB-dependent receptor plug" evidence="9">
    <location>
        <begin position="128"/>
        <end position="226"/>
    </location>
</feature>
<evidence type="ECO:0000256" key="5">
    <source>
        <dbReference type="ARBA" id="ARBA00023136"/>
    </source>
</evidence>
<evidence type="ECO:0000256" key="6">
    <source>
        <dbReference type="ARBA" id="ARBA00023237"/>
    </source>
</evidence>
<dbReference type="SUPFAM" id="SSF117074">
    <property type="entry name" value="Hypothetical protein PA1324"/>
    <property type="match status" value="1"/>
</dbReference>
<dbReference type="PANTHER" id="PTHR30069:SF46">
    <property type="entry name" value="OAR PROTEIN"/>
    <property type="match status" value="1"/>
</dbReference>
<dbReference type="InterPro" id="IPR012910">
    <property type="entry name" value="Plug_dom"/>
</dbReference>
<dbReference type="Proteomes" id="UP000030518">
    <property type="component" value="Unassembled WGS sequence"/>
</dbReference>
<keyword evidence="2 7" id="KW-0813">Transport</keyword>
<evidence type="ECO:0000256" key="3">
    <source>
        <dbReference type="ARBA" id="ARBA00022452"/>
    </source>
</evidence>
<dbReference type="PROSITE" id="PS52016">
    <property type="entry name" value="TONB_DEPENDENT_REC_3"/>
    <property type="match status" value="1"/>
</dbReference>
<proteinExistence type="inferred from homology"/>
<dbReference type="PANTHER" id="PTHR30069">
    <property type="entry name" value="TONB-DEPENDENT OUTER MEMBRANE RECEPTOR"/>
    <property type="match status" value="1"/>
</dbReference>
<name>A0A0A2WG64_9GAMM</name>
<feature type="signal peptide" evidence="8">
    <location>
        <begin position="1"/>
        <end position="33"/>
    </location>
</feature>
<dbReference type="OrthoDB" id="9768147at2"/>
<keyword evidence="4 7" id="KW-0812">Transmembrane</keyword>
<dbReference type="Gene3D" id="2.170.130.10">
    <property type="entry name" value="TonB-dependent receptor, plug domain"/>
    <property type="match status" value="1"/>
</dbReference>
<evidence type="ECO:0000256" key="4">
    <source>
        <dbReference type="ARBA" id="ARBA00022692"/>
    </source>
</evidence>
<comment type="similarity">
    <text evidence="7">Belongs to the TonB-dependent receptor family.</text>
</comment>
<dbReference type="InterPro" id="IPR057601">
    <property type="entry name" value="Oar-like_b-barrel"/>
</dbReference>
<keyword evidence="5 7" id="KW-0472">Membrane</keyword>
<dbReference type="InterPro" id="IPR039426">
    <property type="entry name" value="TonB-dep_rcpt-like"/>
</dbReference>
<dbReference type="AlphaFoldDB" id="A0A0A2WG64"/>
<evidence type="ECO:0000256" key="2">
    <source>
        <dbReference type="ARBA" id="ARBA00022448"/>
    </source>
</evidence>
<comment type="subcellular location">
    <subcellularLocation>
        <location evidence="1 7">Cell outer membrane</location>
        <topology evidence="1 7">Multi-pass membrane protein</topology>
    </subcellularLocation>
</comment>
<dbReference type="eggNOG" id="COG4771">
    <property type="taxonomic scope" value="Bacteria"/>
</dbReference>
<organism evidence="11 12">
    <name type="scientific">Lysobacter dokdonensis DS-58</name>
    <dbReference type="NCBI Taxonomy" id="1300345"/>
    <lineage>
        <taxon>Bacteria</taxon>
        <taxon>Pseudomonadati</taxon>
        <taxon>Pseudomonadota</taxon>
        <taxon>Gammaproteobacteria</taxon>
        <taxon>Lysobacterales</taxon>
        <taxon>Lysobacteraceae</taxon>
        <taxon>Noviluteimonas</taxon>
    </lineage>
</organism>
<feature type="chain" id="PRO_5005167571" evidence="8">
    <location>
        <begin position="34"/>
        <end position="1036"/>
    </location>
</feature>
<dbReference type="GO" id="GO:0009279">
    <property type="term" value="C:cell outer membrane"/>
    <property type="evidence" value="ECO:0007669"/>
    <property type="project" value="UniProtKB-SubCell"/>
</dbReference>
<gene>
    <name evidence="11" type="ORF">LF41_321</name>
</gene>
<evidence type="ECO:0000256" key="8">
    <source>
        <dbReference type="SAM" id="SignalP"/>
    </source>
</evidence>
<keyword evidence="8" id="KW-0732">Signal</keyword>
<dbReference type="Pfam" id="PF07715">
    <property type="entry name" value="Plug"/>
    <property type="match status" value="1"/>
</dbReference>
<evidence type="ECO:0000259" key="9">
    <source>
        <dbReference type="Pfam" id="PF07715"/>
    </source>
</evidence>
<dbReference type="InterPro" id="IPR037066">
    <property type="entry name" value="Plug_dom_sf"/>
</dbReference>
<reference evidence="11 12" key="1">
    <citation type="submission" date="2014-09" db="EMBL/GenBank/DDBJ databases">
        <title>Genome sequences of Lysobacter dokdonensis DS-58.</title>
        <authorList>
            <person name="Kim J.F."/>
            <person name="Kwak M.-J."/>
        </authorList>
    </citation>
    <scope>NUCLEOTIDE SEQUENCE [LARGE SCALE GENOMIC DNA]</scope>
    <source>
        <strain evidence="11 12">DS-58</strain>
    </source>
</reference>
<evidence type="ECO:0000256" key="1">
    <source>
        <dbReference type="ARBA" id="ARBA00004571"/>
    </source>
</evidence>
<dbReference type="Pfam" id="PF25183">
    <property type="entry name" value="OMP_b-brl_4"/>
    <property type="match status" value="1"/>
</dbReference>
<keyword evidence="6 7" id="KW-0998">Cell outer membrane</keyword>
<dbReference type="SUPFAM" id="SSF56935">
    <property type="entry name" value="Porins"/>
    <property type="match status" value="1"/>
</dbReference>
<dbReference type="InterPro" id="IPR036942">
    <property type="entry name" value="Beta-barrel_TonB_sf"/>
</dbReference>
<dbReference type="Gene3D" id="2.40.170.20">
    <property type="entry name" value="TonB-dependent receptor, beta-barrel domain"/>
    <property type="match status" value="1"/>
</dbReference>
<keyword evidence="12" id="KW-1185">Reference proteome</keyword>
<comment type="caution">
    <text evidence="11">The sequence shown here is derived from an EMBL/GenBank/DDBJ whole genome shotgun (WGS) entry which is preliminary data.</text>
</comment>
<dbReference type="EMBL" id="JRKJ01000016">
    <property type="protein sequence ID" value="KGQ18788.1"/>
    <property type="molecule type" value="Genomic_DNA"/>
</dbReference>
<sequence>MKSRSRSSAPRSALRHSTLALALGLCFAGGVQAQTNTAGAISGQANSGDTITVVNPSTGFSRTITAGADGNYRFSALPTGNYQVSRNGGAARSVKVNVGTATSVDFIETLDAVEVVGGSINPIDVSSVESSTVLTAEQIAKIPVIRNATDVALLAPGTVRGDAVYGNLASFGGSSVAENAYYVNGFNITNTFNNLNFAQIPFEGIAEQQVKTGGYGAEFGRSTGGVINMITRRGTNEFKAGGNVYWTPSALRGSDPNVFSNGGQPATGSVVPSQMIANNSRDDYGTQVTANVWAGGALVQDKVFGYALVSWDQITGQSSYPFATSGAPSFDQEDKSPNWLAKLDWNINDDNLLEFTAFSDKTKTEQDYWRTGQTSLGSNLYNAGAALTRESYLGRVYDERGGTSYVAKYTGYLTDSFTLSALYGHGEQSRSNYAIAANGLRAEFGGDLNTPATGCPIVTDSRTNLDNTGGARIAGCNFVGTLGRPDAKDTRDQYRIDAEWQAGDHLLRFGFERDDFESIAGQSYEGGAAYLYLNDEDFQYVRLRRFVNGATVGVLSDAFYLEDTWNITNNFLLYAGIRWDKFENTNGLGEKYVSIDDQLGPRLGLSWDVFGDSTFKVFANAGRYALPLTATVAVRGASASLFSEQYFTYTGVDPSTGAPTGLDPISNISYLNNEFGTAKNPNAVTSGDLKPMYQDEYILGFQKQLTDHMSLGVRGIYRDLSSGIDDTCDWRPVRDWGLRNGFVLGEDGNPFITVGDKESANQMAFLNPGFAGCRLYNPGRAATFQMDVNGDGVFENVALTAEELGQKAKRTYKAVEIFAEGHWDKFFIQGSYTWAKSLGNSEGGVNSNLGQADTGTTVDFDYPELMYGAYGYLPNDRRHSLKLFGNYELNDQWSVGANLLVQSGRPVSCIGVYGNDPTGYQNNYYSCSPNPGVVVTSPGTGGPVRDNGTTLVPRGTYARTPWTRTLDLNVAWRPAFADGHLTVKADVFNVFNEHGATSMNEFAENSAGSQRYYLAFNTPATFQAPRSVRLMLQYDW</sequence>
<feature type="domain" description="TonB-dependent transporter Oar-like beta-barrel" evidence="10">
    <location>
        <begin position="800"/>
        <end position="995"/>
    </location>
</feature>
<protein>
    <submittedName>
        <fullName evidence="11">Oar protein</fullName>
    </submittedName>
</protein>
<dbReference type="STRING" id="1300345.LF41_321"/>
<keyword evidence="3 7" id="KW-1134">Transmembrane beta strand</keyword>
<evidence type="ECO:0000256" key="7">
    <source>
        <dbReference type="PROSITE-ProRule" id="PRU01360"/>
    </source>
</evidence>
<evidence type="ECO:0000259" key="10">
    <source>
        <dbReference type="Pfam" id="PF25183"/>
    </source>
</evidence>
<evidence type="ECO:0000313" key="12">
    <source>
        <dbReference type="Proteomes" id="UP000030518"/>
    </source>
</evidence>
<accession>A0A0A2WG64</accession>
<dbReference type="GO" id="GO:0044718">
    <property type="term" value="P:siderophore transmembrane transport"/>
    <property type="evidence" value="ECO:0007669"/>
    <property type="project" value="TreeGrafter"/>
</dbReference>